<evidence type="ECO:0000313" key="2">
    <source>
        <dbReference type="EMBL" id="AKK10854.1"/>
    </source>
</evidence>
<feature type="transmembrane region" description="Helical" evidence="1">
    <location>
        <begin position="83"/>
        <end position="102"/>
    </location>
</feature>
<feature type="transmembrane region" description="Helical" evidence="1">
    <location>
        <begin position="6"/>
        <end position="27"/>
    </location>
</feature>
<dbReference type="PATRIC" id="fig|1072256.5.peg.841"/>
<dbReference type="OrthoDB" id="3429068at2"/>
<keyword evidence="3" id="KW-1185">Reference proteome</keyword>
<evidence type="ECO:0000256" key="1">
    <source>
        <dbReference type="SAM" id="Phobius"/>
    </source>
</evidence>
<dbReference type="AlphaFoldDB" id="A0A0G3HC28"/>
<evidence type="ECO:0008006" key="4">
    <source>
        <dbReference type="Google" id="ProtNLM"/>
    </source>
</evidence>
<proteinExistence type="predicted"/>
<sequence length="159" mass="17243">MTTLLTILHVATAVIFLGPVMVSSSLFGKNALQASKGDDRADAITSLLHGITKLYGYLSAVVPLIGATMLFTDWPTYKSQWHFHVALVVSAAAWGVLFLLIIPRQAKTVEALSADRQGPGVAEQLDVAPVNYVKEKGQQAMFAGIFNLLWVVVLVLMYL</sequence>
<protein>
    <recommendedName>
        <fullName evidence="4">DUF2269 domain-containing protein</fullName>
    </recommendedName>
</protein>
<reference evidence="2 3" key="1">
    <citation type="journal article" date="2015" name="Genome Announc.">
        <title>Virulence Factor Genes Detected in the Complete Genome Sequence of Corynebacterium uterequi DSM 45634, Isolated from the Uterus of a Maiden Mare.</title>
        <authorList>
            <person name="Ruckert C."/>
            <person name="Kriete M."/>
            <person name="Jaenicke S."/>
            <person name="Winkler A."/>
            <person name="Tauch A."/>
        </authorList>
    </citation>
    <scope>NUCLEOTIDE SEQUENCE [LARGE SCALE GENOMIC DNA]</scope>
    <source>
        <strain evidence="2 3">DSM 45634</strain>
    </source>
</reference>
<accession>A0A0G3HC28</accession>
<keyword evidence="1" id="KW-0472">Membrane</keyword>
<dbReference type="STRING" id="1072256.CUTER_04240"/>
<dbReference type="KEGG" id="cut:CUTER_04240"/>
<dbReference type="RefSeq" id="WP_047259353.1">
    <property type="nucleotide sequence ID" value="NZ_CP011546.1"/>
</dbReference>
<feature type="transmembrane region" description="Helical" evidence="1">
    <location>
        <begin position="140"/>
        <end position="158"/>
    </location>
</feature>
<evidence type="ECO:0000313" key="3">
    <source>
        <dbReference type="Proteomes" id="UP000035548"/>
    </source>
</evidence>
<organism evidence="2 3">
    <name type="scientific">Corynebacterium uterequi</name>
    <dbReference type="NCBI Taxonomy" id="1072256"/>
    <lineage>
        <taxon>Bacteria</taxon>
        <taxon>Bacillati</taxon>
        <taxon>Actinomycetota</taxon>
        <taxon>Actinomycetes</taxon>
        <taxon>Mycobacteriales</taxon>
        <taxon>Corynebacteriaceae</taxon>
        <taxon>Corynebacterium</taxon>
    </lineage>
</organism>
<feature type="transmembrane region" description="Helical" evidence="1">
    <location>
        <begin position="54"/>
        <end position="71"/>
    </location>
</feature>
<name>A0A0G3HC28_9CORY</name>
<dbReference type="EMBL" id="CP011546">
    <property type="protein sequence ID" value="AKK10854.1"/>
    <property type="molecule type" value="Genomic_DNA"/>
</dbReference>
<reference evidence="3" key="2">
    <citation type="submission" date="2015-05" db="EMBL/GenBank/DDBJ databases">
        <title>Complete genome sequence of Corynebacterium uterequi DSM 45634, isolated from the uterus of a maiden mare.</title>
        <authorList>
            <person name="Ruckert C."/>
            <person name="Albersmeier A."/>
            <person name="Winkler A."/>
            <person name="Tauch A."/>
        </authorList>
    </citation>
    <scope>NUCLEOTIDE SEQUENCE [LARGE SCALE GENOMIC DNA]</scope>
    <source>
        <strain evidence="3">DSM 45634</strain>
    </source>
</reference>
<keyword evidence="1" id="KW-1133">Transmembrane helix</keyword>
<gene>
    <name evidence="2" type="ORF">CUTER_04240</name>
</gene>
<dbReference type="Proteomes" id="UP000035548">
    <property type="component" value="Chromosome"/>
</dbReference>
<keyword evidence="1" id="KW-0812">Transmembrane</keyword>